<dbReference type="Proteomes" id="UP000266005">
    <property type="component" value="Unassembled WGS sequence"/>
</dbReference>
<dbReference type="RefSeq" id="WP_119430980.1">
    <property type="nucleotide sequence ID" value="NZ_QWGE01000001.1"/>
</dbReference>
<keyword evidence="5" id="KW-1185">Reference proteome</keyword>
<dbReference type="AlphaFoldDB" id="A0A399SJL4"/>
<feature type="domain" description="BD-FAE-like" evidence="3">
    <location>
        <begin position="352"/>
        <end position="531"/>
    </location>
</feature>
<protein>
    <recommendedName>
        <fullName evidence="3">BD-FAE-like domain-containing protein</fullName>
    </recommendedName>
</protein>
<proteinExistence type="predicted"/>
<evidence type="ECO:0000256" key="2">
    <source>
        <dbReference type="SAM" id="SignalP"/>
    </source>
</evidence>
<keyword evidence="2" id="KW-0732">Signal</keyword>
<feature type="signal peptide" evidence="2">
    <location>
        <begin position="1"/>
        <end position="22"/>
    </location>
</feature>
<dbReference type="Gene3D" id="3.40.50.1820">
    <property type="entry name" value="alpha/beta hydrolase"/>
    <property type="match status" value="1"/>
</dbReference>
<dbReference type="InterPro" id="IPR049492">
    <property type="entry name" value="BD-FAE-like_dom"/>
</dbReference>
<comment type="caution">
    <text evidence="4">The sequence shown here is derived from an EMBL/GenBank/DDBJ whole genome shotgun (WGS) entry which is preliminary data.</text>
</comment>
<feature type="chain" id="PRO_5017265548" description="BD-FAE-like domain-containing protein" evidence="2">
    <location>
        <begin position="23"/>
        <end position="580"/>
    </location>
</feature>
<dbReference type="InterPro" id="IPR029058">
    <property type="entry name" value="AB_hydrolase_fold"/>
</dbReference>
<keyword evidence="1" id="KW-0378">Hydrolase</keyword>
<organism evidence="4 5">
    <name type="scientific">Pontibacter oryzae</name>
    <dbReference type="NCBI Taxonomy" id="2304593"/>
    <lineage>
        <taxon>Bacteria</taxon>
        <taxon>Pseudomonadati</taxon>
        <taxon>Bacteroidota</taxon>
        <taxon>Cytophagia</taxon>
        <taxon>Cytophagales</taxon>
        <taxon>Hymenobacteraceae</taxon>
        <taxon>Pontibacter</taxon>
    </lineage>
</organism>
<dbReference type="InterPro" id="IPR050300">
    <property type="entry name" value="GDXG_lipolytic_enzyme"/>
</dbReference>
<name>A0A399SJL4_9BACT</name>
<reference evidence="5" key="1">
    <citation type="submission" date="2018-08" db="EMBL/GenBank/DDBJ databases">
        <title>Mucilaginibacter sp. MYSH2.</title>
        <authorList>
            <person name="Seo T."/>
        </authorList>
    </citation>
    <scope>NUCLEOTIDE SEQUENCE [LARGE SCALE GENOMIC DNA]</scope>
    <source>
        <strain evidence="5">KIRAN</strain>
    </source>
</reference>
<dbReference type="Pfam" id="PF20434">
    <property type="entry name" value="BD-FAE"/>
    <property type="match status" value="1"/>
</dbReference>
<evidence type="ECO:0000313" key="5">
    <source>
        <dbReference type="Proteomes" id="UP000266005"/>
    </source>
</evidence>
<dbReference type="GO" id="GO:0016787">
    <property type="term" value="F:hydrolase activity"/>
    <property type="evidence" value="ECO:0007669"/>
    <property type="project" value="UniProtKB-KW"/>
</dbReference>
<evidence type="ECO:0000313" key="4">
    <source>
        <dbReference type="EMBL" id="RIJ43099.1"/>
    </source>
</evidence>
<evidence type="ECO:0000256" key="1">
    <source>
        <dbReference type="ARBA" id="ARBA00022801"/>
    </source>
</evidence>
<evidence type="ECO:0000259" key="3">
    <source>
        <dbReference type="Pfam" id="PF20434"/>
    </source>
</evidence>
<dbReference type="OrthoDB" id="9775851at2"/>
<gene>
    <name evidence="4" type="ORF">D1627_04525</name>
</gene>
<dbReference type="PANTHER" id="PTHR48081">
    <property type="entry name" value="AB HYDROLASE SUPERFAMILY PROTEIN C4A8.06C"/>
    <property type="match status" value="1"/>
</dbReference>
<sequence>MKHLLFFICSILFLLQFSSTFATQTTGRLTVSGTIKHPTVDSVFLDGRAAALDAEGNFSFALQLDQPRYLTLKIKHHQVSIYAEPGKPVTLTFDEQAPKASLKFKGPNSAINTFLQNQKAVSDRFNAYFNQSINTYLTKLPEQAFVHQMDSLKATFLDPLNPLRIKHPNFATAYETEITLMFLSFLADYPLLHLKNTGESVCLSEASQAKLNAIDVNNPELFKYEGFQRYLKNFLYRQINQELKTHNYTTSDNQRLDAGFAIIPELFRTQEVLDEVLYTFLLNHIENLGIKNIANSIVRFEALCKNDQYLQDIRSRYERELSARQDHLILPYKTIRGYTLDAHIFLPDTLAPNKQYPAIAMFHGGSFFEGKPDWFFASCREYARKGWVAVAVEYSVADRHGNLLPEAIADGKSLVRYLRENAAKLQVDPSRIMVTGNSAGATIALALATIGEVLDEPTENLKISSTPNAIMANAALADLTETGHYWWHKHYTDKYIASVSPLHQVRAGLPPMLLLHGTNDTSVDMASVKEFVQVSSALSNSCVFVPLNGAPHMIWRIPYFANQIEQQRQSFIKSLGWLNN</sequence>
<dbReference type="SUPFAM" id="SSF53474">
    <property type="entry name" value="alpha/beta-Hydrolases"/>
    <property type="match status" value="1"/>
</dbReference>
<accession>A0A399SJL4</accession>
<dbReference type="EMBL" id="QWGE01000001">
    <property type="protein sequence ID" value="RIJ43099.1"/>
    <property type="molecule type" value="Genomic_DNA"/>
</dbReference>